<sequence length="379" mass="43855">MISQASINLLSCLQSAPHDDEIVTPAFVTSILVVYVFRRLLINLTQFLSDEDTSFVLQCIQSFYGGFEVEDDNFLQNRALEDVKTLLPDSPRPSPLRIKATRSYLLTLSKTVSYFFNYAHINEWRVYEPRYLNAALYHLIDDFTKQEKPSFVSKIRLNCFPNTVPLYFGGDSTLFYFMLQCESPKDLVFCFSLLSKHLTEPRIWKIRFDDFQNLVQISTHLIRSRESSKVHKTILRSLMHCVGWKHLDMSALLPTLLPLVTEILDLFKKRGKGTVLSSFLEHVALVGISQLEKDTLDEDRIRFATFTYLRISFAIPTLRGLQRIMDRFSSTLMMMTFCRQNARQILISRILIEEGCEDLFASTSLKTKSPLHFTAVMNH</sequence>
<proteinExistence type="predicted"/>
<gene>
    <name evidence="1" type="ORF">BLNAU_3956</name>
</gene>
<accession>A0ABQ9YBP8</accession>
<name>A0ABQ9YBP8_9EUKA</name>
<keyword evidence="2" id="KW-1185">Reference proteome</keyword>
<evidence type="ECO:0000313" key="2">
    <source>
        <dbReference type="Proteomes" id="UP001281761"/>
    </source>
</evidence>
<reference evidence="1 2" key="1">
    <citation type="journal article" date="2022" name="bioRxiv">
        <title>Genomics of Preaxostyla Flagellates Illuminates Evolutionary Transitions and the Path Towards Mitochondrial Loss.</title>
        <authorList>
            <person name="Novak L.V.F."/>
            <person name="Treitli S.C."/>
            <person name="Pyrih J."/>
            <person name="Halakuc P."/>
            <person name="Pipaliya S.V."/>
            <person name="Vacek V."/>
            <person name="Brzon O."/>
            <person name="Soukal P."/>
            <person name="Eme L."/>
            <person name="Dacks J.B."/>
            <person name="Karnkowska A."/>
            <person name="Elias M."/>
            <person name="Hampl V."/>
        </authorList>
    </citation>
    <scope>NUCLEOTIDE SEQUENCE [LARGE SCALE GENOMIC DNA]</scope>
    <source>
        <strain evidence="1">NAU3</strain>
        <tissue evidence="1">Gut</tissue>
    </source>
</reference>
<dbReference type="EMBL" id="JARBJD010000018">
    <property type="protein sequence ID" value="KAK2961188.1"/>
    <property type="molecule type" value="Genomic_DNA"/>
</dbReference>
<dbReference type="Proteomes" id="UP001281761">
    <property type="component" value="Unassembled WGS sequence"/>
</dbReference>
<protein>
    <submittedName>
        <fullName evidence="1">Uncharacterized protein</fullName>
    </submittedName>
</protein>
<evidence type="ECO:0000313" key="1">
    <source>
        <dbReference type="EMBL" id="KAK2961188.1"/>
    </source>
</evidence>
<comment type="caution">
    <text evidence="1">The sequence shown here is derived from an EMBL/GenBank/DDBJ whole genome shotgun (WGS) entry which is preliminary data.</text>
</comment>
<organism evidence="1 2">
    <name type="scientific">Blattamonas nauphoetae</name>
    <dbReference type="NCBI Taxonomy" id="2049346"/>
    <lineage>
        <taxon>Eukaryota</taxon>
        <taxon>Metamonada</taxon>
        <taxon>Preaxostyla</taxon>
        <taxon>Oxymonadida</taxon>
        <taxon>Blattamonas</taxon>
    </lineage>
</organism>